<dbReference type="InterPro" id="IPR002938">
    <property type="entry name" value="FAD-bd"/>
</dbReference>
<dbReference type="AlphaFoldDB" id="A0A8H3V490"/>
<dbReference type="FunFam" id="3.50.50.60:FF:000153">
    <property type="entry name" value="Salicylate hydroxylase, putative"/>
    <property type="match status" value="1"/>
</dbReference>
<comment type="caution">
    <text evidence="6">The sequence shown here is derived from an EMBL/GenBank/DDBJ whole genome shotgun (WGS) entry which is preliminary data.</text>
</comment>
<keyword evidence="4" id="KW-1133">Transmembrane helix</keyword>
<dbReference type="EMBL" id="WNWR01000379">
    <property type="protein sequence ID" value="KAE9980752.1"/>
    <property type="molecule type" value="Genomic_DNA"/>
</dbReference>
<evidence type="ECO:0000259" key="5">
    <source>
        <dbReference type="Pfam" id="PF01494"/>
    </source>
</evidence>
<keyword evidence="2" id="KW-0274">FAD</keyword>
<evidence type="ECO:0000256" key="1">
    <source>
        <dbReference type="ARBA" id="ARBA00022630"/>
    </source>
</evidence>
<evidence type="ECO:0000256" key="2">
    <source>
        <dbReference type="ARBA" id="ARBA00022827"/>
    </source>
</evidence>
<organism evidence="6 7">
    <name type="scientific">Venturia inaequalis</name>
    <name type="common">Apple scab fungus</name>
    <dbReference type="NCBI Taxonomy" id="5025"/>
    <lineage>
        <taxon>Eukaryota</taxon>
        <taxon>Fungi</taxon>
        <taxon>Dikarya</taxon>
        <taxon>Ascomycota</taxon>
        <taxon>Pezizomycotina</taxon>
        <taxon>Dothideomycetes</taxon>
        <taxon>Pleosporomycetidae</taxon>
        <taxon>Venturiales</taxon>
        <taxon>Venturiaceae</taxon>
        <taxon>Venturia</taxon>
    </lineage>
</organism>
<dbReference type="Pfam" id="PF01494">
    <property type="entry name" value="FAD_binding_3"/>
    <property type="match status" value="1"/>
</dbReference>
<protein>
    <recommendedName>
        <fullName evidence="5">FAD-binding domain-containing protein</fullName>
    </recommendedName>
</protein>
<dbReference type="PANTHER" id="PTHR46720:SF3">
    <property type="entry name" value="FAD-BINDING DOMAIN-CONTAINING PROTEIN-RELATED"/>
    <property type="match status" value="1"/>
</dbReference>
<dbReference type="GO" id="GO:0044550">
    <property type="term" value="P:secondary metabolite biosynthetic process"/>
    <property type="evidence" value="ECO:0007669"/>
    <property type="project" value="UniProtKB-ARBA"/>
</dbReference>
<reference evidence="6 7" key="1">
    <citation type="submission" date="2019-07" db="EMBL/GenBank/DDBJ databases">
        <title>Venturia inaequalis Genome Resource.</title>
        <authorList>
            <person name="Lichtner F.J."/>
        </authorList>
    </citation>
    <scope>NUCLEOTIDE SEQUENCE [LARGE SCALE GENOMIC DNA]</scope>
    <source>
        <strain evidence="6 7">DMI_063113</strain>
    </source>
</reference>
<dbReference type="SUPFAM" id="SSF54373">
    <property type="entry name" value="FAD-linked reductases, C-terminal domain"/>
    <property type="match status" value="1"/>
</dbReference>
<sequence>MPASEFSQTPNKPFNIAVIGGGIAGLTLTLALLKKRVPVTLYEAASKFGEIGAGVSFGPNASRAMKLISPGIYDGFQNGATLNQSQDKRGYWFSIQYGQDLGQGDLITELPCEGGHAAVHRAHFLDKLFELLPEGVARFGKRAVGYEQNADGVTIKFLDGTEAKHDAVVGCDGIKSKTRACMLGEQDPASKAEYSGKYAYRGLVPMAKAKELLGEEKAQNSQMYYGRNGHMLTFSIEKGKTMNGKLVSLFQERLSDKTAPVVAFRSSETWDSPDWVVTADKEKMFSDFSSWSPTVRSIISLVQKPDIWALFQHPNARTYHDGNVALLGDAAHATTPHQGAGAGMCVEDSYIMSNLLGDVYDKKDIGKAFAVYDQVRRPRGQNLVKTSREAGMLYEMELVGEDREKIKANLESRMKWLWDYDIEDELKRAKTLFQQAKM</sequence>
<dbReference type="InterPro" id="IPR051104">
    <property type="entry name" value="FAD_monoxygenase"/>
</dbReference>
<keyword evidence="4" id="KW-0812">Transmembrane</keyword>
<evidence type="ECO:0000256" key="3">
    <source>
        <dbReference type="ARBA" id="ARBA00023002"/>
    </source>
</evidence>
<dbReference type="PRINTS" id="PR00420">
    <property type="entry name" value="RNGMNOXGNASE"/>
</dbReference>
<keyword evidence="3" id="KW-0560">Oxidoreductase</keyword>
<dbReference type="PANTHER" id="PTHR46720">
    <property type="entry name" value="HYDROXYLASE, PUTATIVE (AFU_ORTHOLOGUE AFUA_3G01460)-RELATED"/>
    <property type="match status" value="1"/>
</dbReference>
<feature type="domain" description="FAD-binding" evidence="5">
    <location>
        <begin position="315"/>
        <end position="386"/>
    </location>
</feature>
<name>A0A8H3V490_VENIN</name>
<keyword evidence="7" id="KW-1185">Reference proteome</keyword>
<dbReference type="Gene3D" id="3.50.50.60">
    <property type="entry name" value="FAD/NAD(P)-binding domain"/>
    <property type="match status" value="1"/>
</dbReference>
<proteinExistence type="predicted"/>
<gene>
    <name evidence="6" type="ORF">EG327_006444</name>
</gene>
<keyword evidence="1" id="KW-0285">Flavoprotein</keyword>
<evidence type="ECO:0000313" key="6">
    <source>
        <dbReference type="EMBL" id="KAE9980752.1"/>
    </source>
</evidence>
<feature type="transmembrane region" description="Helical" evidence="4">
    <location>
        <begin position="14"/>
        <end position="33"/>
    </location>
</feature>
<dbReference type="InterPro" id="IPR036188">
    <property type="entry name" value="FAD/NAD-bd_sf"/>
</dbReference>
<accession>A0A8H3V490</accession>
<dbReference type="GO" id="GO:0016491">
    <property type="term" value="F:oxidoreductase activity"/>
    <property type="evidence" value="ECO:0007669"/>
    <property type="project" value="UniProtKB-KW"/>
</dbReference>
<evidence type="ECO:0000256" key="4">
    <source>
        <dbReference type="SAM" id="Phobius"/>
    </source>
</evidence>
<dbReference type="Proteomes" id="UP000490939">
    <property type="component" value="Unassembled WGS sequence"/>
</dbReference>
<dbReference type="GO" id="GO:0071949">
    <property type="term" value="F:FAD binding"/>
    <property type="evidence" value="ECO:0007669"/>
    <property type="project" value="InterPro"/>
</dbReference>
<keyword evidence="4" id="KW-0472">Membrane</keyword>
<evidence type="ECO:0000313" key="7">
    <source>
        <dbReference type="Proteomes" id="UP000490939"/>
    </source>
</evidence>
<dbReference type="SUPFAM" id="SSF51905">
    <property type="entry name" value="FAD/NAD(P)-binding domain"/>
    <property type="match status" value="1"/>
</dbReference>